<feature type="domain" description="AAA+ ATPase" evidence="12">
    <location>
        <begin position="21"/>
        <end position="508"/>
    </location>
</feature>
<sequence>MLIELRIRDFAVIDELTIELGPGLNALTGETGAGKSIIVGALSLLLGERASSEDVRVGADRAVVEGVFDIEGRAAVLERLDALGLQAEDGLLILRREVQAEGRNRAWVNGSPATATVVGRLGSALVDLHGQHEHQTLLDRGAQREILDAYADAGDLAAEVARRYGRWSAARRSLSERRERAMELESRADFLRFQLKEILDAEIDPDEDADLEARARRLEHARELAEGANTLHDLLYGGDDALSDRLAQVRALAERLARIDPTLAEVQAALESAYHAVVEAGRSAGAYGDGVEHDPRELERVQSRQHRLFRLKRKYGATLEDIVATGRRLAEEVADLDAADRDLSELERRGEEARADLEEASVRLGAVRRAAGSKLSAEVEGVLPELGMTGAVMQVALLPREEPGAGGGEEVEFRVSLNPGFEPRPLRKVASGGELSRVMLALKALLARVDRVPTLIFDEIDAGIGGVVATGVARKLAEVSQDHQVFVITHLPQLASRARSHLFVEKTESDGVAATTVRPLGPDERVAEIARMLGGDPGSPTSREHARELLGV</sequence>
<dbReference type="Gene3D" id="3.40.50.300">
    <property type="entry name" value="P-loop containing nucleotide triphosphate hydrolases"/>
    <property type="match status" value="2"/>
</dbReference>
<name>A0ABU9E6P7_9BACT</name>
<evidence type="ECO:0000256" key="1">
    <source>
        <dbReference type="ARBA" id="ARBA00003618"/>
    </source>
</evidence>
<protein>
    <recommendedName>
        <fullName evidence="3 9">DNA repair protein RecN</fullName>
    </recommendedName>
    <alternativeName>
        <fullName evidence="8 9">Recombination protein N</fullName>
    </alternativeName>
</protein>
<keyword evidence="10" id="KW-0175">Coiled coil</keyword>
<dbReference type="Proteomes" id="UP001484239">
    <property type="component" value="Unassembled WGS sequence"/>
</dbReference>
<dbReference type="InterPro" id="IPR004604">
    <property type="entry name" value="DNA_recomb/repair_RecN"/>
</dbReference>
<keyword evidence="14" id="KW-1185">Reference proteome</keyword>
<dbReference type="NCBIfam" id="TIGR00634">
    <property type="entry name" value="recN"/>
    <property type="match status" value="1"/>
</dbReference>
<dbReference type="CDD" id="cd03241">
    <property type="entry name" value="ABC_RecN"/>
    <property type="match status" value="2"/>
</dbReference>
<evidence type="ECO:0000256" key="11">
    <source>
        <dbReference type="SAM" id="MobiDB-lite"/>
    </source>
</evidence>
<evidence type="ECO:0000313" key="14">
    <source>
        <dbReference type="Proteomes" id="UP001484239"/>
    </source>
</evidence>
<evidence type="ECO:0000256" key="9">
    <source>
        <dbReference type="PIRNR" id="PIRNR003128"/>
    </source>
</evidence>
<dbReference type="InterPro" id="IPR027417">
    <property type="entry name" value="P-loop_NTPase"/>
</dbReference>
<evidence type="ECO:0000256" key="4">
    <source>
        <dbReference type="ARBA" id="ARBA00022741"/>
    </source>
</evidence>
<comment type="caution">
    <text evidence="13">The sequence shown here is derived from an EMBL/GenBank/DDBJ whole genome shotgun (WGS) entry which is preliminary data.</text>
</comment>
<evidence type="ECO:0000256" key="10">
    <source>
        <dbReference type="SAM" id="Coils"/>
    </source>
</evidence>
<evidence type="ECO:0000313" key="13">
    <source>
        <dbReference type="EMBL" id="MEK9500403.1"/>
    </source>
</evidence>
<keyword evidence="6" id="KW-0067">ATP-binding</keyword>
<reference evidence="13 14" key="1">
    <citation type="submission" date="2024-02" db="EMBL/GenBank/DDBJ databases">
        <title>A novel Gemmatimonadota bacterium.</title>
        <authorList>
            <person name="Du Z.-J."/>
            <person name="Ye Y.-Q."/>
        </authorList>
    </citation>
    <scope>NUCLEOTIDE SEQUENCE [LARGE SCALE GENOMIC DNA]</scope>
    <source>
        <strain evidence="13 14">DH-20</strain>
    </source>
</reference>
<gene>
    <name evidence="13" type="primary">recN</name>
    <name evidence="13" type="ORF">WI372_05400</name>
</gene>
<accession>A0ABU9E6P7</accession>
<evidence type="ECO:0000256" key="5">
    <source>
        <dbReference type="ARBA" id="ARBA00022763"/>
    </source>
</evidence>
<evidence type="ECO:0000256" key="6">
    <source>
        <dbReference type="ARBA" id="ARBA00022840"/>
    </source>
</evidence>
<dbReference type="RefSeq" id="WP_405274976.1">
    <property type="nucleotide sequence ID" value="NZ_JBBHLI010000002.1"/>
</dbReference>
<dbReference type="PIRSF" id="PIRSF003128">
    <property type="entry name" value="RecN"/>
    <property type="match status" value="1"/>
</dbReference>
<feature type="compositionally biased region" description="Basic and acidic residues" evidence="11">
    <location>
        <begin position="542"/>
        <end position="552"/>
    </location>
</feature>
<proteinExistence type="inferred from homology"/>
<keyword evidence="5 9" id="KW-0227">DNA damage</keyword>
<dbReference type="InterPro" id="IPR003593">
    <property type="entry name" value="AAA+_ATPase"/>
</dbReference>
<feature type="region of interest" description="Disordered" evidence="11">
    <location>
        <begin position="533"/>
        <end position="552"/>
    </location>
</feature>
<feature type="coiled-coil region" evidence="10">
    <location>
        <begin position="329"/>
        <end position="363"/>
    </location>
</feature>
<evidence type="ECO:0000259" key="12">
    <source>
        <dbReference type="SMART" id="SM00382"/>
    </source>
</evidence>
<keyword evidence="4" id="KW-0547">Nucleotide-binding</keyword>
<dbReference type="PANTHER" id="PTHR11059">
    <property type="entry name" value="DNA REPAIR PROTEIN RECN"/>
    <property type="match status" value="1"/>
</dbReference>
<comment type="function">
    <text evidence="1 9">May be involved in recombinational repair of damaged DNA.</text>
</comment>
<dbReference type="PANTHER" id="PTHR11059:SF0">
    <property type="entry name" value="DNA REPAIR PROTEIN RECN"/>
    <property type="match status" value="1"/>
</dbReference>
<dbReference type="SUPFAM" id="SSF52540">
    <property type="entry name" value="P-loop containing nucleoside triphosphate hydrolases"/>
    <property type="match status" value="1"/>
</dbReference>
<dbReference type="SMART" id="SM00382">
    <property type="entry name" value="AAA"/>
    <property type="match status" value="1"/>
</dbReference>
<dbReference type="InterPro" id="IPR003395">
    <property type="entry name" value="RecF/RecN/SMC_N"/>
</dbReference>
<evidence type="ECO:0000256" key="7">
    <source>
        <dbReference type="ARBA" id="ARBA00023204"/>
    </source>
</evidence>
<dbReference type="Pfam" id="PF02463">
    <property type="entry name" value="SMC_N"/>
    <property type="match status" value="1"/>
</dbReference>
<comment type="similarity">
    <text evidence="2 9">Belongs to the RecN family.</text>
</comment>
<evidence type="ECO:0000256" key="8">
    <source>
        <dbReference type="ARBA" id="ARBA00033408"/>
    </source>
</evidence>
<evidence type="ECO:0000256" key="2">
    <source>
        <dbReference type="ARBA" id="ARBA00009441"/>
    </source>
</evidence>
<dbReference type="EMBL" id="JBBHLI010000002">
    <property type="protein sequence ID" value="MEK9500403.1"/>
    <property type="molecule type" value="Genomic_DNA"/>
</dbReference>
<organism evidence="13 14">
    <name type="scientific">Gaopeijia maritima</name>
    <dbReference type="NCBI Taxonomy" id="3119007"/>
    <lineage>
        <taxon>Bacteria</taxon>
        <taxon>Pseudomonadati</taxon>
        <taxon>Gemmatimonadota</taxon>
        <taxon>Longimicrobiia</taxon>
        <taxon>Gaopeijiales</taxon>
        <taxon>Gaopeijiaceae</taxon>
        <taxon>Gaopeijia</taxon>
    </lineage>
</organism>
<evidence type="ECO:0000256" key="3">
    <source>
        <dbReference type="ARBA" id="ARBA00021315"/>
    </source>
</evidence>
<keyword evidence="7 9" id="KW-0234">DNA repair</keyword>